<keyword evidence="2" id="KW-1185">Reference proteome</keyword>
<feature type="non-terminal residue" evidence="1">
    <location>
        <position position="130"/>
    </location>
</feature>
<comment type="caution">
    <text evidence="1">The sequence shown here is derived from an EMBL/GenBank/DDBJ whole genome shotgun (WGS) entry which is preliminary data.</text>
</comment>
<dbReference type="EMBL" id="JAZHXI010000005">
    <property type="protein sequence ID" value="KAL2071559.1"/>
    <property type="molecule type" value="Genomic_DNA"/>
</dbReference>
<gene>
    <name evidence="1" type="ORF">VTL71DRAFT_12794</name>
</gene>
<proteinExistence type="predicted"/>
<sequence length="130" mass="15097">MFRACQAFGGLFFWRQVASGNSEPRPWWWFLINSSTAANHQNPSDIHLGLKWHVLSKTPCEVSNLTSPDLSIRSFFGAHFTKRRKPAQTREVRITLRSMTTWRRNLSQKSLLRSFVNIRSPSGLCTRFKD</sequence>
<evidence type="ECO:0000313" key="1">
    <source>
        <dbReference type="EMBL" id="KAL2071559.1"/>
    </source>
</evidence>
<reference evidence="1 2" key="1">
    <citation type="journal article" date="2024" name="Commun. Biol.">
        <title>Comparative genomic analysis of thermophilic fungi reveals convergent evolutionary adaptations and gene losses.</title>
        <authorList>
            <person name="Steindorff A.S."/>
            <person name="Aguilar-Pontes M.V."/>
            <person name="Robinson A.J."/>
            <person name="Andreopoulos B."/>
            <person name="LaButti K."/>
            <person name="Kuo A."/>
            <person name="Mondo S."/>
            <person name="Riley R."/>
            <person name="Otillar R."/>
            <person name="Haridas S."/>
            <person name="Lipzen A."/>
            <person name="Grimwood J."/>
            <person name="Schmutz J."/>
            <person name="Clum A."/>
            <person name="Reid I.D."/>
            <person name="Moisan M.C."/>
            <person name="Butler G."/>
            <person name="Nguyen T.T.M."/>
            <person name="Dewar K."/>
            <person name="Conant G."/>
            <person name="Drula E."/>
            <person name="Henrissat B."/>
            <person name="Hansel C."/>
            <person name="Singer S."/>
            <person name="Hutchinson M.I."/>
            <person name="de Vries R.P."/>
            <person name="Natvig D.O."/>
            <person name="Powell A.J."/>
            <person name="Tsang A."/>
            <person name="Grigoriev I.V."/>
        </authorList>
    </citation>
    <scope>NUCLEOTIDE SEQUENCE [LARGE SCALE GENOMIC DNA]</scope>
    <source>
        <strain evidence="1 2">CBS 494.80</strain>
    </source>
</reference>
<evidence type="ECO:0008006" key="3">
    <source>
        <dbReference type="Google" id="ProtNLM"/>
    </source>
</evidence>
<accession>A0ABR4CNI9</accession>
<evidence type="ECO:0000313" key="2">
    <source>
        <dbReference type="Proteomes" id="UP001595075"/>
    </source>
</evidence>
<protein>
    <recommendedName>
        <fullName evidence="3">Secreted protein</fullName>
    </recommendedName>
</protein>
<dbReference type="Proteomes" id="UP001595075">
    <property type="component" value="Unassembled WGS sequence"/>
</dbReference>
<name>A0ABR4CNI9_9HELO</name>
<organism evidence="1 2">
    <name type="scientific">Oculimacula yallundae</name>
    <dbReference type="NCBI Taxonomy" id="86028"/>
    <lineage>
        <taxon>Eukaryota</taxon>
        <taxon>Fungi</taxon>
        <taxon>Dikarya</taxon>
        <taxon>Ascomycota</taxon>
        <taxon>Pezizomycotina</taxon>
        <taxon>Leotiomycetes</taxon>
        <taxon>Helotiales</taxon>
        <taxon>Ploettnerulaceae</taxon>
        <taxon>Oculimacula</taxon>
    </lineage>
</organism>